<dbReference type="InterPro" id="IPR018040">
    <property type="entry name" value="Pectinesterase_Tyr_AS"/>
</dbReference>
<dbReference type="PANTHER" id="PTHR31707">
    <property type="entry name" value="PECTINESTERASE"/>
    <property type="match status" value="1"/>
</dbReference>
<evidence type="ECO:0000256" key="2">
    <source>
        <dbReference type="ARBA" id="ARBA00006027"/>
    </source>
</evidence>
<dbReference type="UniPathway" id="UPA00545">
    <property type="reaction ID" value="UER00823"/>
</dbReference>
<dbReference type="PROSITE" id="PS00503">
    <property type="entry name" value="PECTINESTERASE_2"/>
    <property type="match status" value="1"/>
</dbReference>
<comment type="pathway">
    <text evidence="1 12">Glycan metabolism; pectin degradation; 2-dehydro-3-deoxy-D-gluconate from pectin: step 1/5.</text>
</comment>
<dbReference type="InterPro" id="IPR012334">
    <property type="entry name" value="Pectin_lyas_fold"/>
</dbReference>
<keyword evidence="5 12" id="KW-0378">Hydrolase</keyword>
<dbReference type="Proteomes" id="UP000504607">
    <property type="component" value="Chromosome 5"/>
</dbReference>
<proteinExistence type="inferred from homology"/>
<evidence type="ECO:0000256" key="12">
    <source>
        <dbReference type="RuleBase" id="RU000589"/>
    </source>
</evidence>
<keyword evidence="12" id="KW-0134">Cell wall</keyword>
<keyword evidence="14" id="KW-1185">Reference proteome</keyword>
<evidence type="ECO:0000256" key="4">
    <source>
        <dbReference type="ARBA" id="ARBA00013229"/>
    </source>
</evidence>
<sequence length="574" mass="63593">MEKNKVALVSLSFVILLAGLVAVAVTVSHLNSNASSINNPPTESPRPNTSIKAIQTVCQPTDYKDACEKTLSSFSHNTTDHMELVNVAFSASMKYVTDVFDRSELLKEVSKDPASTEALQTCRELLEYAMDDLKKSIVQLGNVHKNLYEQAVEDLKVWLSAAITYQDTCVDGFEGINTSAAETMRQAIENSTQITSNALAMVNQLDVLVRSLNISSLLRRKLLSDAGANEFPSWMPAAQRRLLKVRPAKIMPNVTVAQDGTGDFETITEALAQVPKDNNATFVIYVKAGVYKERFLVDKHMTKVTMIGDGPTKTKITGNVSVIAGEISTFKTATVAVAGEWFVGIGLGFENTAGPEKHQAVALRVNADRSVFYNCRMDGYQDTLYAHSERQFYRDCTITGTIDFIFGDSATIFQNCMIIARKPMDNQQNIVTAQGRKERQGNGAIVLQNCTITSDPAYYPHRKVLPTYLGRPWKPYSRTLILQSQLDDLIHPDGWLPWTGDVGLDTCFYAELDNRGPGADLTKRVTWPGIKNLTYVEAQEYTIENYLYGQTWISRAGVPFIPGLLPATEAKRIH</sequence>
<dbReference type="SUPFAM" id="SSF101148">
    <property type="entry name" value="Plant invertase/pectin methylesterase inhibitor"/>
    <property type="match status" value="1"/>
</dbReference>
<accession>A0A6I9R7X2</accession>
<dbReference type="InterPro" id="IPR000070">
    <property type="entry name" value="Pectinesterase_cat"/>
</dbReference>
<comment type="similarity">
    <text evidence="2">In the N-terminal section; belongs to the PMEI family.</text>
</comment>
<evidence type="ECO:0000259" key="13">
    <source>
        <dbReference type="SMART" id="SM00856"/>
    </source>
</evidence>
<dbReference type="NCBIfam" id="TIGR01614">
    <property type="entry name" value="PME_inhib"/>
    <property type="match status" value="1"/>
</dbReference>
<dbReference type="GO" id="GO:0045490">
    <property type="term" value="P:pectin catabolic process"/>
    <property type="evidence" value="ECO:0007669"/>
    <property type="project" value="UniProtKB-UniRule"/>
</dbReference>
<protein>
    <recommendedName>
        <fullName evidence="4 12">Pectinesterase</fullName>
        <ecNumber evidence="4 12">3.1.1.11</ecNumber>
    </recommendedName>
</protein>
<dbReference type="GeneID" id="105045622"/>
<evidence type="ECO:0000256" key="1">
    <source>
        <dbReference type="ARBA" id="ARBA00005184"/>
    </source>
</evidence>
<evidence type="ECO:0000256" key="5">
    <source>
        <dbReference type="ARBA" id="ARBA00022801"/>
    </source>
</evidence>
<evidence type="ECO:0000256" key="3">
    <source>
        <dbReference type="ARBA" id="ARBA00007786"/>
    </source>
</evidence>
<keyword evidence="6 12" id="KW-0063">Aspartyl esterase</keyword>
<dbReference type="CDD" id="cd15798">
    <property type="entry name" value="PMEI-like_3"/>
    <property type="match status" value="1"/>
</dbReference>
<evidence type="ECO:0000256" key="8">
    <source>
        <dbReference type="ARBA" id="ARBA00023180"/>
    </source>
</evidence>
<keyword evidence="12" id="KW-0964">Secreted</keyword>
<comment type="function">
    <text evidence="10 12">Acts in the modification of cell walls via demethylesterification of cell wall pectin.</text>
</comment>
<dbReference type="InterPro" id="IPR011050">
    <property type="entry name" value="Pectin_lyase_fold/virulence"/>
</dbReference>
<dbReference type="InterPro" id="IPR006501">
    <property type="entry name" value="Pectinesterase_inhib_dom"/>
</dbReference>
<dbReference type="InterPro" id="IPR033131">
    <property type="entry name" value="Pectinesterase_Asp_AS"/>
</dbReference>
<reference evidence="15" key="1">
    <citation type="submission" date="2025-08" db="UniProtKB">
        <authorList>
            <consortium name="RefSeq"/>
        </authorList>
    </citation>
    <scope>IDENTIFICATION</scope>
</reference>
<dbReference type="InParanoid" id="A0A6I9R7X2"/>
<dbReference type="EC" id="3.1.1.11" evidence="4 12"/>
<comment type="similarity">
    <text evidence="3">In the C-terminal section; belongs to the pectinesterase family.</text>
</comment>
<dbReference type="FunCoup" id="A0A6I9R7X2">
    <property type="interactions" value="145"/>
</dbReference>
<dbReference type="SUPFAM" id="SSF51126">
    <property type="entry name" value="Pectin lyase-like"/>
    <property type="match status" value="1"/>
</dbReference>
<comment type="catalytic activity">
    <reaction evidence="9 12">
        <text>[(1-&gt;4)-alpha-D-galacturonosyl methyl ester](n) + n H2O = [(1-&gt;4)-alpha-D-galacturonosyl](n) + n methanol + n H(+)</text>
        <dbReference type="Rhea" id="RHEA:22380"/>
        <dbReference type="Rhea" id="RHEA-COMP:14570"/>
        <dbReference type="Rhea" id="RHEA-COMP:14573"/>
        <dbReference type="ChEBI" id="CHEBI:15377"/>
        <dbReference type="ChEBI" id="CHEBI:15378"/>
        <dbReference type="ChEBI" id="CHEBI:17790"/>
        <dbReference type="ChEBI" id="CHEBI:140522"/>
        <dbReference type="ChEBI" id="CHEBI:140523"/>
        <dbReference type="EC" id="3.1.1.11"/>
    </reaction>
</comment>
<dbReference type="PROSITE" id="PS00800">
    <property type="entry name" value="PECTINESTERASE_1"/>
    <property type="match status" value="1"/>
</dbReference>
<keyword evidence="12" id="KW-0961">Cell wall biogenesis/degradation</keyword>
<dbReference type="Gene3D" id="2.160.20.10">
    <property type="entry name" value="Single-stranded right-handed beta-helix, Pectin lyase-like"/>
    <property type="match status" value="1"/>
</dbReference>
<dbReference type="GO" id="GO:0030599">
    <property type="term" value="F:pectinesterase activity"/>
    <property type="evidence" value="ECO:0007669"/>
    <property type="project" value="UniProtKB-UniRule"/>
</dbReference>
<dbReference type="Pfam" id="PF04043">
    <property type="entry name" value="PMEI"/>
    <property type="match status" value="1"/>
</dbReference>
<dbReference type="InterPro" id="IPR035513">
    <property type="entry name" value="Invertase/methylesterase_inhib"/>
</dbReference>
<evidence type="ECO:0000313" key="15">
    <source>
        <dbReference type="RefSeq" id="XP_010922274.1"/>
    </source>
</evidence>
<dbReference type="GO" id="GO:0004857">
    <property type="term" value="F:enzyme inhibitor activity"/>
    <property type="evidence" value="ECO:0007669"/>
    <property type="project" value="InterPro"/>
</dbReference>
<organism evidence="14 15">
    <name type="scientific">Elaeis guineensis var. tenera</name>
    <name type="common">Oil palm</name>
    <dbReference type="NCBI Taxonomy" id="51953"/>
    <lineage>
        <taxon>Eukaryota</taxon>
        <taxon>Viridiplantae</taxon>
        <taxon>Streptophyta</taxon>
        <taxon>Embryophyta</taxon>
        <taxon>Tracheophyta</taxon>
        <taxon>Spermatophyta</taxon>
        <taxon>Magnoliopsida</taxon>
        <taxon>Liliopsida</taxon>
        <taxon>Arecaceae</taxon>
        <taxon>Arecoideae</taxon>
        <taxon>Cocoseae</taxon>
        <taxon>Elaeidinae</taxon>
        <taxon>Elaeis</taxon>
    </lineage>
</organism>
<evidence type="ECO:0000256" key="6">
    <source>
        <dbReference type="ARBA" id="ARBA00023085"/>
    </source>
</evidence>
<dbReference type="AlphaFoldDB" id="A0A6I9R7X2"/>
<name>A0A6I9R7X2_ELAGV</name>
<dbReference type="KEGG" id="egu:105045622"/>
<dbReference type="GO" id="GO:0042545">
    <property type="term" value="P:cell wall modification"/>
    <property type="evidence" value="ECO:0007669"/>
    <property type="project" value="UniProtKB-UniRule"/>
</dbReference>
<feature type="active site" evidence="11">
    <location>
        <position position="403"/>
    </location>
</feature>
<keyword evidence="7" id="KW-1015">Disulfide bond</keyword>
<feature type="domain" description="Pectinesterase inhibitor" evidence="13">
    <location>
        <begin position="49"/>
        <end position="201"/>
    </location>
</feature>
<gene>
    <name evidence="15" type="primary">LOC105045622</name>
</gene>
<dbReference type="RefSeq" id="XP_010922274.1">
    <property type="nucleotide sequence ID" value="XM_010923972.2"/>
</dbReference>
<evidence type="ECO:0000256" key="9">
    <source>
        <dbReference type="ARBA" id="ARBA00047928"/>
    </source>
</evidence>
<evidence type="ECO:0000256" key="11">
    <source>
        <dbReference type="PROSITE-ProRule" id="PRU10040"/>
    </source>
</evidence>
<evidence type="ECO:0000313" key="14">
    <source>
        <dbReference type="Proteomes" id="UP000504607"/>
    </source>
</evidence>
<dbReference type="OrthoDB" id="2019149at2759"/>
<dbReference type="SMART" id="SM00856">
    <property type="entry name" value="PMEI"/>
    <property type="match status" value="1"/>
</dbReference>
<dbReference type="Pfam" id="PF01095">
    <property type="entry name" value="Pectinesterase"/>
    <property type="match status" value="1"/>
</dbReference>
<comment type="subcellular location">
    <subcellularLocation>
        <location evidence="12">Secreted</location>
        <location evidence="12">Cell wall</location>
    </subcellularLocation>
</comment>
<evidence type="ECO:0000256" key="7">
    <source>
        <dbReference type="ARBA" id="ARBA00023157"/>
    </source>
</evidence>
<evidence type="ECO:0000256" key="10">
    <source>
        <dbReference type="ARBA" id="ARBA00057335"/>
    </source>
</evidence>
<keyword evidence="8" id="KW-0325">Glycoprotein</keyword>
<dbReference type="FunFam" id="1.20.140.40:FF:000001">
    <property type="entry name" value="Pectinesterase"/>
    <property type="match status" value="1"/>
</dbReference>
<dbReference type="Gene3D" id="1.20.140.40">
    <property type="entry name" value="Invertase/pectin methylesterase inhibitor family protein"/>
    <property type="match status" value="1"/>
</dbReference>
<dbReference type="FunFam" id="2.160.20.10:FF:000001">
    <property type="entry name" value="Pectinesterase"/>
    <property type="match status" value="1"/>
</dbReference>